<feature type="transmembrane region" description="Helical" evidence="6">
    <location>
        <begin position="12"/>
        <end position="34"/>
    </location>
</feature>
<dbReference type="InterPro" id="IPR049326">
    <property type="entry name" value="Rhodopsin_dom_fungi"/>
</dbReference>
<dbReference type="EMBL" id="LCTW02000039">
    <property type="protein sequence ID" value="KXX81273.1"/>
    <property type="molecule type" value="Genomic_DNA"/>
</dbReference>
<comment type="subcellular location">
    <subcellularLocation>
        <location evidence="1">Membrane</location>
        <topology evidence="1">Multi-pass membrane protein</topology>
    </subcellularLocation>
</comment>
<gene>
    <name evidence="9" type="ORF">MMYC01_203213</name>
    <name evidence="8" type="ORF">MMYC01_208049</name>
</gene>
<keyword evidence="3 6" id="KW-1133">Transmembrane helix</keyword>
<dbReference type="Pfam" id="PF20684">
    <property type="entry name" value="Fung_rhodopsin"/>
    <property type="match status" value="1"/>
</dbReference>
<name>A0A175WCA5_9PEZI</name>
<keyword evidence="4 6" id="KW-0472">Membrane</keyword>
<dbReference type="EMBL" id="LCTW02000264">
    <property type="protein sequence ID" value="KXX75537.1"/>
    <property type="molecule type" value="Genomic_DNA"/>
</dbReference>
<feature type="transmembrane region" description="Helical" evidence="6">
    <location>
        <begin position="210"/>
        <end position="230"/>
    </location>
</feature>
<dbReference type="AlphaFoldDB" id="A0A175WCA5"/>
<feature type="transmembrane region" description="Helical" evidence="6">
    <location>
        <begin position="176"/>
        <end position="198"/>
    </location>
</feature>
<proteinExistence type="inferred from homology"/>
<protein>
    <recommendedName>
        <fullName evidence="7">Rhodopsin domain-containing protein</fullName>
    </recommendedName>
</protein>
<dbReference type="VEuPathDB" id="FungiDB:MMYC01_208049"/>
<reference evidence="10" key="2">
    <citation type="submission" date="2015-06" db="EMBL/GenBank/DDBJ databases">
        <authorList>
            <person name="van de Sande W.W.J."/>
        </authorList>
    </citation>
    <scope>NUCLEOTIDE SEQUENCE [LARGE SCALE GENOMIC DNA]</scope>
    <source>
        <strain evidence="10">mm55</strain>
    </source>
</reference>
<dbReference type="InterPro" id="IPR052337">
    <property type="entry name" value="SAT4-like"/>
</dbReference>
<comment type="caution">
    <text evidence="9">The sequence shown here is derived from an EMBL/GenBank/DDBJ whole genome shotgun (WGS) entry which is preliminary data.</text>
</comment>
<feature type="domain" description="Rhodopsin" evidence="7">
    <location>
        <begin position="31"/>
        <end position="234"/>
    </location>
</feature>
<comment type="similarity">
    <text evidence="5">Belongs to the SAT4 family.</text>
</comment>
<dbReference type="PANTHER" id="PTHR33048:SF129">
    <property type="entry name" value="INTEGRAL MEMBRANE PROTEIN-RELATED"/>
    <property type="match status" value="1"/>
</dbReference>
<evidence type="ECO:0000259" key="7">
    <source>
        <dbReference type="Pfam" id="PF20684"/>
    </source>
</evidence>
<evidence type="ECO:0000256" key="3">
    <source>
        <dbReference type="ARBA" id="ARBA00022989"/>
    </source>
</evidence>
<reference evidence="9" key="1">
    <citation type="submission" date="2015-06" db="EMBL/GenBank/DDBJ databases">
        <authorList>
            <person name="Hoefler B.C."/>
            <person name="Straight P.D."/>
        </authorList>
    </citation>
    <scope>NUCLEOTIDE SEQUENCE [LARGE SCALE GENOMIC DNA]</scope>
    <source>
        <strain evidence="9">Mm55</strain>
    </source>
</reference>
<evidence type="ECO:0000256" key="4">
    <source>
        <dbReference type="ARBA" id="ARBA00023136"/>
    </source>
</evidence>
<evidence type="ECO:0000313" key="10">
    <source>
        <dbReference type="Proteomes" id="UP000078237"/>
    </source>
</evidence>
<dbReference type="PANTHER" id="PTHR33048">
    <property type="entry name" value="PTH11-LIKE INTEGRAL MEMBRANE PROTEIN (AFU_ORTHOLOGUE AFUA_5G11245)"/>
    <property type="match status" value="1"/>
</dbReference>
<reference evidence="9 10" key="3">
    <citation type="submission" date="2016-01" db="EMBL/GenBank/DDBJ databases">
        <title>Madurella mycetomatis genome sequencing.</title>
        <authorList>
            <person name="Van De Sande W."/>
        </authorList>
    </citation>
    <scope>NUCLEOTIDE SEQUENCE [LARGE SCALE GENOMIC DNA]</scope>
    <source>
        <strain evidence="9">Mm55</strain>
        <strain evidence="10">mm55</strain>
    </source>
</reference>
<dbReference type="GO" id="GO:0016020">
    <property type="term" value="C:membrane"/>
    <property type="evidence" value="ECO:0007669"/>
    <property type="project" value="UniProtKB-SubCell"/>
</dbReference>
<organism evidence="9 10">
    <name type="scientific">Madurella mycetomatis</name>
    <dbReference type="NCBI Taxonomy" id="100816"/>
    <lineage>
        <taxon>Eukaryota</taxon>
        <taxon>Fungi</taxon>
        <taxon>Dikarya</taxon>
        <taxon>Ascomycota</taxon>
        <taxon>Pezizomycotina</taxon>
        <taxon>Sordariomycetes</taxon>
        <taxon>Sordariomycetidae</taxon>
        <taxon>Sordariales</taxon>
        <taxon>Sordariales incertae sedis</taxon>
        <taxon>Madurella</taxon>
    </lineage>
</organism>
<feature type="transmembrane region" description="Helical" evidence="6">
    <location>
        <begin position="91"/>
        <end position="115"/>
    </location>
</feature>
<dbReference type="Proteomes" id="UP000078237">
    <property type="component" value="Unassembled WGS sequence"/>
</dbReference>
<dbReference type="VEuPathDB" id="FungiDB:MMYC01_203213"/>
<evidence type="ECO:0000313" key="9">
    <source>
        <dbReference type="EMBL" id="KXX81273.1"/>
    </source>
</evidence>
<feature type="transmembrane region" description="Helical" evidence="6">
    <location>
        <begin position="46"/>
        <end position="71"/>
    </location>
</feature>
<evidence type="ECO:0000256" key="1">
    <source>
        <dbReference type="ARBA" id="ARBA00004141"/>
    </source>
</evidence>
<keyword evidence="2 6" id="KW-0812">Transmembrane</keyword>
<evidence type="ECO:0000256" key="6">
    <source>
        <dbReference type="SAM" id="Phobius"/>
    </source>
</evidence>
<accession>A0A175WCA5</accession>
<evidence type="ECO:0000256" key="2">
    <source>
        <dbReference type="ARBA" id="ARBA00022692"/>
    </source>
</evidence>
<evidence type="ECO:0000313" key="8">
    <source>
        <dbReference type="EMBL" id="KXX75537.1"/>
    </source>
</evidence>
<keyword evidence="10" id="KW-1185">Reference proteome</keyword>
<evidence type="ECO:0000256" key="5">
    <source>
        <dbReference type="ARBA" id="ARBA00038359"/>
    </source>
</evidence>
<feature type="transmembrane region" description="Helical" evidence="6">
    <location>
        <begin position="127"/>
        <end position="147"/>
    </location>
</feature>
<dbReference type="OrthoDB" id="3923077at2759"/>
<sequence length="239" mass="26749">MDHSHDPNLGSLMVIATGVMHAISLPLVWGRVYSRVVPNWRLSWDGYFLIAAVVFDMVHWAFLLVSIGYGYGHDPRYVPVSHFLPLAKFLFLSQPFSVWALSCAKISVACCLLRIQRGTRPATWRMFLYCLIGVQVIISAVINYFQFTGCRPLRANWGESTPDAKCVDTATARTSIFVSLAMVAFTDLTFALLPLPLLRDGPPMHEKVAIWSMVFVGFLAMCATIARTTFVNNFVYGSK</sequence>